<feature type="domain" description="Replication protein A C-terminal" evidence="1">
    <location>
        <begin position="6"/>
        <end position="69"/>
    </location>
</feature>
<protein>
    <recommendedName>
        <fullName evidence="1">Replication protein A C-terminal domain-containing protein</fullName>
    </recommendedName>
</protein>
<dbReference type="InterPro" id="IPR036390">
    <property type="entry name" value="WH_DNA-bd_sf"/>
</dbReference>
<accession>A0AAD5VN88</accession>
<organism evidence="2 3">
    <name type="scientific">Leucocoprinus birnbaumii</name>
    <dbReference type="NCBI Taxonomy" id="56174"/>
    <lineage>
        <taxon>Eukaryota</taxon>
        <taxon>Fungi</taxon>
        <taxon>Dikarya</taxon>
        <taxon>Basidiomycota</taxon>
        <taxon>Agaricomycotina</taxon>
        <taxon>Agaricomycetes</taxon>
        <taxon>Agaricomycetidae</taxon>
        <taxon>Agaricales</taxon>
        <taxon>Agaricineae</taxon>
        <taxon>Agaricaceae</taxon>
        <taxon>Leucocoprinus</taxon>
    </lineage>
</organism>
<evidence type="ECO:0000259" key="1">
    <source>
        <dbReference type="Pfam" id="PF08784"/>
    </source>
</evidence>
<reference evidence="2" key="1">
    <citation type="submission" date="2022-07" db="EMBL/GenBank/DDBJ databases">
        <title>Genome Sequence of Leucocoprinus birnbaumii.</title>
        <authorList>
            <person name="Buettner E."/>
        </authorList>
    </citation>
    <scope>NUCLEOTIDE SEQUENCE</scope>
    <source>
        <strain evidence="2">VT141</strain>
    </source>
</reference>
<dbReference type="EMBL" id="JANIEX010000926">
    <property type="protein sequence ID" value="KAJ3562002.1"/>
    <property type="molecule type" value="Genomic_DNA"/>
</dbReference>
<dbReference type="Proteomes" id="UP001213000">
    <property type="component" value="Unassembled WGS sequence"/>
</dbReference>
<name>A0AAD5VN88_9AGAR</name>
<proteinExistence type="predicted"/>
<evidence type="ECO:0000313" key="3">
    <source>
        <dbReference type="Proteomes" id="UP001213000"/>
    </source>
</evidence>
<dbReference type="InterPro" id="IPR036388">
    <property type="entry name" value="WH-like_DNA-bd_sf"/>
</dbReference>
<keyword evidence="3" id="KW-1185">Reference proteome</keyword>
<gene>
    <name evidence="2" type="ORF">NP233_g9846</name>
</gene>
<dbReference type="InterPro" id="IPR014892">
    <property type="entry name" value="RPA_C"/>
</dbReference>
<evidence type="ECO:0000313" key="2">
    <source>
        <dbReference type="EMBL" id="KAJ3562002.1"/>
    </source>
</evidence>
<sequence length="75" mass="8232">MDTLDEYSNLRPLEQQIVRYLIAHGSKDGTHVGVIARSLGGGNVDAEKISEALDSLMDNGVLYNTIDDDHFALSR</sequence>
<dbReference type="Gene3D" id="1.10.10.10">
    <property type="entry name" value="Winged helix-like DNA-binding domain superfamily/Winged helix DNA-binding domain"/>
    <property type="match status" value="1"/>
</dbReference>
<dbReference type="Pfam" id="PF08784">
    <property type="entry name" value="RPA_C"/>
    <property type="match status" value="1"/>
</dbReference>
<dbReference type="SUPFAM" id="SSF46785">
    <property type="entry name" value="Winged helix' DNA-binding domain"/>
    <property type="match status" value="1"/>
</dbReference>
<dbReference type="AlphaFoldDB" id="A0AAD5VN88"/>
<comment type="caution">
    <text evidence="2">The sequence shown here is derived from an EMBL/GenBank/DDBJ whole genome shotgun (WGS) entry which is preliminary data.</text>
</comment>